<proteinExistence type="predicted"/>
<keyword evidence="5" id="KW-1185">Reference proteome</keyword>
<protein>
    <submittedName>
        <fullName evidence="4">TetR/AcrR family transcriptional regulator</fullName>
    </submittedName>
</protein>
<dbReference type="Proteomes" id="UP001199044">
    <property type="component" value="Unassembled WGS sequence"/>
</dbReference>
<evidence type="ECO:0000259" key="3">
    <source>
        <dbReference type="PROSITE" id="PS50977"/>
    </source>
</evidence>
<keyword evidence="1 2" id="KW-0238">DNA-binding</keyword>
<dbReference type="EMBL" id="JAIWIU010000259">
    <property type="protein sequence ID" value="MCA2019112.1"/>
    <property type="molecule type" value="Genomic_DNA"/>
</dbReference>
<feature type="DNA-binding region" description="H-T-H motif" evidence="2">
    <location>
        <begin position="29"/>
        <end position="48"/>
    </location>
</feature>
<dbReference type="InterPro" id="IPR050109">
    <property type="entry name" value="HTH-type_TetR-like_transc_reg"/>
</dbReference>
<dbReference type="PRINTS" id="PR00455">
    <property type="entry name" value="HTHTETR"/>
</dbReference>
<dbReference type="PROSITE" id="PS50977">
    <property type="entry name" value="HTH_TETR_2"/>
    <property type="match status" value="1"/>
</dbReference>
<dbReference type="PANTHER" id="PTHR30055">
    <property type="entry name" value="HTH-TYPE TRANSCRIPTIONAL REGULATOR RUTR"/>
    <property type="match status" value="1"/>
</dbReference>
<evidence type="ECO:0000313" key="4">
    <source>
        <dbReference type="EMBL" id="MCA2019112.1"/>
    </source>
</evidence>
<dbReference type="InterPro" id="IPR001647">
    <property type="entry name" value="HTH_TetR"/>
</dbReference>
<dbReference type="Gene3D" id="1.10.357.10">
    <property type="entry name" value="Tetracycline Repressor, domain 2"/>
    <property type="match status" value="1"/>
</dbReference>
<evidence type="ECO:0000256" key="2">
    <source>
        <dbReference type="PROSITE-ProRule" id="PRU00335"/>
    </source>
</evidence>
<accession>A0ABS7YTU9</accession>
<evidence type="ECO:0000256" key="1">
    <source>
        <dbReference type="ARBA" id="ARBA00023125"/>
    </source>
</evidence>
<dbReference type="PANTHER" id="PTHR30055:SF119">
    <property type="entry name" value="NALC"/>
    <property type="match status" value="1"/>
</dbReference>
<gene>
    <name evidence="4" type="ORF">LDJ79_23595</name>
</gene>
<reference evidence="5" key="1">
    <citation type="submission" date="2023-07" db="EMBL/GenBank/DDBJ databases">
        <title>Molecular identification of indigenous halophilic bacteria isolated from red sea cost, biodegradation of synthetic dyes and assessment of degraded metabolite toxicity.</title>
        <authorList>
            <person name="Chaieb K."/>
            <person name="Altayb H.N."/>
        </authorList>
    </citation>
    <scope>NUCLEOTIDE SEQUENCE [LARGE SCALE GENOMIC DNA]</scope>
    <source>
        <strain evidence="5">K20</strain>
    </source>
</reference>
<dbReference type="RefSeq" id="WP_225252338.1">
    <property type="nucleotide sequence ID" value="NZ_JAIWIU010000259.1"/>
</dbReference>
<comment type="caution">
    <text evidence="4">The sequence shown here is derived from an EMBL/GenBank/DDBJ whole genome shotgun (WGS) entry which is preliminary data.</text>
</comment>
<dbReference type="Pfam" id="PF00440">
    <property type="entry name" value="TetR_N"/>
    <property type="match status" value="1"/>
</dbReference>
<evidence type="ECO:0000313" key="5">
    <source>
        <dbReference type="Proteomes" id="UP001199044"/>
    </source>
</evidence>
<dbReference type="Pfam" id="PF14246">
    <property type="entry name" value="TetR_C_7"/>
    <property type="match status" value="1"/>
</dbReference>
<dbReference type="InterPro" id="IPR039536">
    <property type="entry name" value="TetR_C_Proteobacteria"/>
</dbReference>
<dbReference type="Gene3D" id="1.10.10.60">
    <property type="entry name" value="Homeodomain-like"/>
    <property type="match status" value="1"/>
</dbReference>
<feature type="domain" description="HTH tetR-type" evidence="3">
    <location>
        <begin position="6"/>
        <end position="66"/>
    </location>
</feature>
<sequence length="207" mass="23870">MRVKSEEKRQAILDIAKDSFTQQGFEQTSMSYIAKQLGGSKATLYNYFNSKEEIFAAVMESSATEQIENAFVSLDHQDDMHVALPEFGYNFLQSVLKPDIMAIYRMAVNEAERSSIGRHFYENGPKKGWVHLSGYLQHQMERGTLRQADPWYAAMQLKGLLTAEHFEPYALRAIEMPTDKQIRETVDKAVEAFLCLYKNRSKRYFAN</sequence>
<name>A0ABS7YTU9_9VIBR</name>
<organism evidence="4 5">
    <name type="scientific">Vibrio tritonius</name>
    <dbReference type="NCBI Taxonomy" id="1435069"/>
    <lineage>
        <taxon>Bacteria</taxon>
        <taxon>Pseudomonadati</taxon>
        <taxon>Pseudomonadota</taxon>
        <taxon>Gammaproteobacteria</taxon>
        <taxon>Vibrionales</taxon>
        <taxon>Vibrionaceae</taxon>
        <taxon>Vibrio</taxon>
    </lineage>
</organism>
<dbReference type="InterPro" id="IPR009057">
    <property type="entry name" value="Homeodomain-like_sf"/>
</dbReference>
<dbReference type="SUPFAM" id="SSF46689">
    <property type="entry name" value="Homeodomain-like"/>
    <property type="match status" value="1"/>
</dbReference>